<organism evidence="1 2">
    <name type="scientific">Haloarcula pellucida</name>
    <dbReference type="NCBI Taxonomy" id="1427151"/>
    <lineage>
        <taxon>Archaea</taxon>
        <taxon>Methanobacteriati</taxon>
        <taxon>Methanobacteriota</taxon>
        <taxon>Stenosarchaea group</taxon>
        <taxon>Halobacteria</taxon>
        <taxon>Halobacteriales</taxon>
        <taxon>Haloarculaceae</taxon>
        <taxon>Haloarcula</taxon>
    </lineage>
</organism>
<dbReference type="Pfam" id="PF09920">
    <property type="entry name" value="DUF2150"/>
    <property type="match status" value="1"/>
</dbReference>
<dbReference type="InterPro" id="IPR014518">
    <property type="entry name" value="UCP022079"/>
</dbReference>
<accession>A0A830GPS3</accession>
<protein>
    <recommendedName>
        <fullName evidence="3">DUF2150 family protein</fullName>
    </recommendedName>
</protein>
<dbReference type="EMBL" id="BMOU01000004">
    <property type="protein sequence ID" value="GGN97881.1"/>
    <property type="molecule type" value="Genomic_DNA"/>
</dbReference>
<gene>
    <name evidence="1" type="ORF">GCM10009030_27630</name>
</gene>
<dbReference type="PIRSF" id="PIRSF022079">
    <property type="entry name" value="UCP022079"/>
    <property type="match status" value="1"/>
</dbReference>
<proteinExistence type="predicted"/>
<sequence>MSTPPGEYYTEERWQNWLDRIEEEGVDPEDEDSARLLLNLQDDAAIAIAKILTDYEDGTLDEETTLDELAGVREIVLDDIEMDDEETLMLIDGVQTSLVCVFYAAEEYVAEGPAEEATVADYVGAAADAEAEEDLDAALGYCVQAGTRIIDGDELAMDVAEDLEYGLVSEWVNGLDSLQTAMSDPEVVEEEDES</sequence>
<name>A0A830GPS3_9EURY</name>
<dbReference type="AlphaFoldDB" id="A0A830GPS3"/>
<evidence type="ECO:0000313" key="2">
    <source>
        <dbReference type="Proteomes" id="UP000605784"/>
    </source>
</evidence>
<reference evidence="1" key="2">
    <citation type="submission" date="2020-09" db="EMBL/GenBank/DDBJ databases">
        <authorList>
            <person name="Sun Q."/>
            <person name="Ohkuma M."/>
        </authorList>
    </citation>
    <scope>NUCLEOTIDE SEQUENCE</scope>
    <source>
        <strain evidence="1">JCM 17820</strain>
    </source>
</reference>
<dbReference type="RefSeq" id="WP_188998929.1">
    <property type="nucleotide sequence ID" value="NZ_BMOU01000004.1"/>
</dbReference>
<keyword evidence="2" id="KW-1185">Reference proteome</keyword>
<dbReference type="Proteomes" id="UP000605784">
    <property type="component" value="Unassembled WGS sequence"/>
</dbReference>
<reference evidence="1" key="1">
    <citation type="journal article" date="2014" name="Int. J. Syst. Evol. Microbiol.">
        <title>Complete genome sequence of Corynebacterium casei LMG S-19264T (=DSM 44701T), isolated from a smear-ripened cheese.</title>
        <authorList>
            <consortium name="US DOE Joint Genome Institute (JGI-PGF)"/>
            <person name="Walter F."/>
            <person name="Albersmeier A."/>
            <person name="Kalinowski J."/>
            <person name="Ruckert C."/>
        </authorList>
    </citation>
    <scope>NUCLEOTIDE SEQUENCE</scope>
    <source>
        <strain evidence="1">JCM 17820</strain>
    </source>
</reference>
<comment type="caution">
    <text evidence="1">The sequence shown here is derived from an EMBL/GenBank/DDBJ whole genome shotgun (WGS) entry which is preliminary data.</text>
</comment>
<evidence type="ECO:0000313" key="1">
    <source>
        <dbReference type="EMBL" id="GGN97881.1"/>
    </source>
</evidence>
<evidence type="ECO:0008006" key="3">
    <source>
        <dbReference type="Google" id="ProtNLM"/>
    </source>
</evidence>